<evidence type="ECO:0000259" key="6">
    <source>
        <dbReference type="PROSITE" id="PS50893"/>
    </source>
</evidence>
<dbReference type="GO" id="GO:0005886">
    <property type="term" value="C:plasma membrane"/>
    <property type="evidence" value="ECO:0007669"/>
    <property type="project" value="TreeGrafter"/>
</dbReference>
<dbReference type="InterPro" id="IPR003439">
    <property type="entry name" value="ABC_transporter-like_ATP-bd"/>
</dbReference>
<dbReference type="CDD" id="cd03255">
    <property type="entry name" value="ABC_MJ0796_LolCDE_FtsE"/>
    <property type="match status" value="1"/>
</dbReference>
<keyword evidence="2" id="KW-1003">Cell membrane</keyword>
<name>A0A3P3DT67_9RHOB</name>
<dbReference type="SUPFAM" id="SSF52540">
    <property type="entry name" value="P-loop containing nucleoside triphosphate hydrolases"/>
    <property type="match status" value="1"/>
</dbReference>
<dbReference type="GO" id="GO:0016887">
    <property type="term" value="F:ATP hydrolysis activity"/>
    <property type="evidence" value="ECO:0007669"/>
    <property type="project" value="InterPro"/>
</dbReference>
<dbReference type="InterPro" id="IPR015854">
    <property type="entry name" value="ABC_transpr_LolD-like"/>
</dbReference>
<dbReference type="EMBL" id="RRAZ01000009">
    <property type="protein sequence ID" value="RRH75878.1"/>
    <property type="molecule type" value="Genomic_DNA"/>
</dbReference>
<dbReference type="Gene3D" id="3.40.50.300">
    <property type="entry name" value="P-loop containing nucleotide triphosphate hydrolases"/>
    <property type="match status" value="1"/>
</dbReference>
<protein>
    <submittedName>
        <fullName evidence="7">ABC transporter ATP-binding protein</fullName>
    </submittedName>
</protein>
<gene>
    <name evidence="7" type="ORF">EG244_08130</name>
</gene>
<keyword evidence="4 7" id="KW-0067">ATP-binding</keyword>
<keyword evidence="8" id="KW-1185">Reference proteome</keyword>
<dbReference type="GO" id="GO:0022857">
    <property type="term" value="F:transmembrane transporter activity"/>
    <property type="evidence" value="ECO:0007669"/>
    <property type="project" value="TreeGrafter"/>
</dbReference>
<evidence type="ECO:0000256" key="3">
    <source>
        <dbReference type="ARBA" id="ARBA00022741"/>
    </source>
</evidence>
<comment type="similarity">
    <text evidence="5">Belongs to the ABC transporter superfamily. Macrolide exporter (TC 3.A.1.122) family.</text>
</comment>
<organism evidence="7 8">
    <name type="scientific">Falsigemmobacter faecalis</name>
    <dbReference type="NCBI Taxonomy" id="2488730"/>
    <lineage>
        <taxon>Bacteria</taxon>
        <taxon>Pseudomonadati</taxon>
        <taxon>Pseudomonadota</taxon>
        <taxon>Alphaproteobacteria</taxon>
        <taxon>Rhodobacterales</taxon>
        <taxon>Paracoccaceae</taxon>
        <taxon>Falsigemmobacter</taxon>
    </lineage>
</organism>
<dbReference type="PANTHER" id="PTHR24220">
    <property type="entry name" value="IMPORT ATP-BINDING PROTEIN"/>
    <property type="match status" value="1"/>
</dbReference>
<dbReference type="InterPro" id="IPR027417">
    <property type="entry name" value="P-loop_NTPase"/>
</dbReference>
<evidence type="ECO:0000256" key="5">
    <source>
        <dbReference type="ARBA" id="ARBA00038388"/>
    </source>
</evidence>
<dbReference type="PROSITE" id="PS00211">
    <property type="entry name" value="ABC_TRANSPORTER_1"/>
    <property type="match status" value="1"/>
</dbReference>
<keyword evidence="2" id="KW-0472">Membrane</keyword>
<evidence type="ECO:0000256" key="4">
    <source>
        <dbReference type="ARBA" id="ARBA00022840"/>
    </source>
</evidence>
<dbReference type="OrthoDB" id="9802264at2"/>
<dbReference type="RefSeq" id="WP_124964502.1">
    <property type="nucleotide sequence ID" value="NZ_RRAZ01000009.1"/>
</dbReference>
<evidence type="ECO:0000256" key="1">
    <source>
        <dbReference type="ARBA" id="ARBA00022448"/>
    </source>
</evidence>
<comment type="caution">
    <text evidence="7">The sequence shown here is derived from an EMBL/GenBank/DDBJ whole genome shotgun (WGS) entry which is preliminary data.</text>
</comment>
<evidence type="ECO:0000313" key="7">
    <source>
        <dbReference type="EMBL" id="RRH75878.1"/>
    </source>
</evidence>
<proteinExistence type="inferred from homology"/>
<dbReference type="GO" id="GO:0005524">
    <property type="term" value="F:ATP binding"/>
    <property type="evidence" value="ECO:0007669"/>
    <property type="project" value="UniProtKB-KW"/>
</dbReference>
<dbReference type="PANTHER" id="PTHR24220:SF689">
    <property type="entry name" value="LIPOPROTEIN-RELEASING SYSTEM ATP-BINDING PROTEIN LOLD"/>
    <property type="match status" value="1"/>
</dbReference>
<dbReference type="SMART" id="SM00382">
    <property type="entry name" value="AAA"/>
    <property type="match status" value="1"/>
</dbReference>
<dbReference type="Pfam" id="PF00005">
    <property type="entry name" value="ABC_tran"/>
    <property type="match status" value="1"/>
</dbReference>
<dbReference type="InterPro" id="IPR003593">
    <property type="entry name" value="AAA+_ATPase"/>
</dbReference>
<keyword evidence="2" id="KW-0997">Cell inner membrane</keyword>
<dbReference type="InterPro" id="IPR017911">
    <property type="entry name" value="MacB-like_ATP-bd"/>
</dbReference>
<dbReference type="AlphaFoldDB" id="A0A3P3DT67"/>
<keyword evidence="1" id="KW-0813">Transport</keyword>
<dbReference type="GO" id="GO:0098796">
    <property type="term" value="C:membrane protein complex"/>
    <property type="evidence" value="ECO:0007669"/>
    <property type="project" value="UniProtKB-ARBA"/>
</dbReference>
<dbReference type="InterPro" id="IPR017871">
    <property type="entry name" value="ABC_transporter-like_CS"/>
</dbReference>
<feature type="domain" description="ABC transporter" evidence="6">
    <location>
        <begin position="6"/>
        <end position="228"/>
    </location>
</feature>
<accession>A0A3P3DT67</accession>
<reference evidence="7 8" key="1">
    <citation type="submission" date="2018-11" db="EMBL/GenBank/DDBJ databases">
        <title>Gemmobacter sp. nov., YIM 102744-1 draft genome.</title>
        <authorList>
            <person name="Li G."/>
            <person name="Jiang Y."/>
        </authorList>
    </citation>
    <scope>NUCLEOTIDE SEQUENCE [LARGE SCALE GENOMIC DNA]</scope>
    <source>
        <strain evidence="7 8">YIM 102744-1</strain>
    </source>
</reference>
<evidence type="ECO:0000256" key="2">
    <source>
        <dbReference type="ARBA" id="ARBA00022519"/>
    </source>
</evidence>
<dbReference type="FunFam" id="3.40.50.300:FF:000032">
    <property type="entry name" value="Export ABC transporter ATP-binding protein"/>
    <property type="match status" value="1"/>
</dbReference>
<dbReference type="Proteomes" id="UP000282125">
    <property type="component" value="Unassembled WGS sequence"/>
</dbReference>
<dbReference type="PROSITE" id="PS50893">
    <property type="entry name" value="ABC_TRANSPORTER_2"/>
    <property type="match status" value="1"/>
</dbReference>
<evidence type="ECO:0000313" key="8">
    <source>
        <dbReference type="Proteomes" id="UP000282125"/>
    </source>
</evidence>
<keyword evidence="3" id="KW-0547">Nucleotide-binding</keyword>
<sequence>MTDLLVELSDLRKGFGEGEARTEVLKGITLSLPEQEFAALLGPSGSGKSTLLSIMGTLMKADSGRHIMRGQDLMAAGDAELTDFRNRRIGFVFQFHHLFPDLTALENVIFPAAVRAGRETPAQKARGRLLLERVGLGHRMNFRATALSGGQKQRVAIARALMNQPALVLADEPTGNLDRENADQVMALLTEINREEATAFLISTHDAGIAAACRRRITLKDGRVVEGV</sequence>